<name>A0ABS8A1L3_9FLAO</name>
<sequence length="70" mass="8313">MKNLIKIMSVLVLFFTLTSCMVPENYVSRAPVRYRMYGPRYVDRVYVYGHGGYHGGYHNGYHRGFGHHRW</sequence>
<comment type="caution">
    <text evidence="1">The sequence shown here is derived from an EMBL/GenBank/DDBJ whole genome shotgun (WGS) entry which is preliminary data.</text>
</comment>
<dbReference type="PROSITE" id="PS51257">
    <property type="entry name" value="PROKAR_LIPOPROTEIN"/>
    <property type="match status" value="1"/>
</dbReference>
<dbReference type="Proteomes" id="UP000618240">
    <property type="component" value="Unassembled WGS sequence"/>
</dbReference>
<proteinExistence type="predicted"/>
<dbReference type="EMBL" id="JAERSE020000001">
    <property type="protein sequence ID" value="MCA6066470.1"/>
    <property type="molecule type" value="Genomic_DNA"/>
</dbReference>
<gene>
    <name evidence="1" type="ORF">JI747_004715</name>
</gene>
<organism evidence="1 2">
    <name type="scientific">Chryseobacterium tagetis</name>
    <dbReference type="NCBI Taxonomy" id="2801334"/>
    <lineage>
        <taxon>Bacteria</taxon>
        <taxon>Pseudomonadati</taxon>
        <taxon>Bacteroidota</taxon>
        <taxon>Flavobacteriia</taxon>
        <taxon>Flavobacteriales</taxon>
        <taxon>Weeksellaceae</taxon>
        <taxon>Chryseobacterium group</taxon>
        <taxon>Chryseobacterium</taxon>
    </lineage>
</organism>
<evidence type="ECO:0000313" key="2">
    <source>
        <dbReference type="Proteomes" id="UP000618240"/>
    </source>
</evidence>
<reference evidence="1 2" key="1">
    <citation type="submission" date="2021-09" db="EMBL/GenBank/DDBJ databases">
        <title>Genome sequencing and assembly of Chryseobacterium sp. RG1.</title>
        <authorList>
            <person name="Chhetri G."/>
        </authorList>
    </citation>
    <scope>NUCLEOTIDE SEQUENCE [LARGE SCALE GENOMIC DNA]</scope>
    <source>
        <strain evidence="1 2">RG1</strain>
    </source>
</reference>
<evidence type="ECO:0008006" key="3">
    <source>
        <dbReference type="Google" id="ProtNLM"/>
    </source>
</evidence>
<keyword evidence="2" id="KW-1185">Reference proteome</keyword>
<protein>
    <recommendedName>
        <fullName evidence="3">YXWGXW repeat-containing protein</fullName>
    </recommendedName>
</protein>
<dbReference type="RefSeq" id="WP_225686628.1">
    <property type="nucleotide sequence ID" value="NZ_JAERSE020000001.1"/>
</dbReference>
<accession>A0ABS8A1L3</accession>
<evidence type="ECO:0000313" key="1">
    <source>
        <dbReference type="EMBL" id="MCA6066470.1"/>
    </source>
</evidence>